<organism evidence="2 3">
    <name type="scientific">Xylaria flabelliformis</name>
    <dbReference type="NCBI Taxonomy" id="2512241"/>
    <lineage>
        <taxon>Eukaryota</taxon>
        <taxon>Fungi</taxon>
        <taxon>Dikarya</taxon>
        <taxon>Ascomycota</taxon>
        <taxon>Pezizomycotina</taxon>
        <taxon>Sordariomycetes</taxon>
        <taxon>Xylariomycetidae</taxon>
        <taxon>Xylariales</taxon>
        <taxon>Xylariaceae</taxon>
        <taxon>Xylaria</taxon>
    </lineage>
</organism>
<proteinExistence type="predicted"/>
<dbReference type="Proteomes" id="UP000319160">
    <property type="component" value="Unassembled WGS sequence"/>
</dbReference>
<dbReference type="EMBL" id="VFLP01000061">
    <property type="protein sequence ID" value="TRX89945.1"/>
    <property type="molecule type" value="Genomic_DNA"/>
</dbReference>
<dbReference type="InterPro" id="IPR052523">
    <property type="entry name" value="Trichothecene_AcTrans"/>
</dbReference>
<comment type="caution">
    <text evidence="2">The sequence shown here is derived from an EMBL/GenBank/DDBJ whole genome shotgun (WGS) entry which is preliminary data.</text>
</comment>
<sequence>MGHGWDSRHDRICLPVYVPSLLQTTTHATPSPTDQRLIPMAFTIALASREDLPALAEVNRSAYSQELPSRFAHKNWTDVNSMFHFFKARLAARFDHVGTQVFKAFEPDSGKIAGFACWTHETAAASNNEVDRRTPTGTMIQKMPPTVNVEFMKTVGAEIEQLREHMKGEEHYCRFNTTSSDLGFTEQGVINHVALTTYLDLSAFAVDLGQQNKGIGSQLLKHCLQIADDAALPSWLISFPGSHDLYLRFGFCDVDHRDVDLNAWDKNKMRGYGVYRQYAMVRRLK</sequence>
<reference evidence="3" key="1">
    <citation type="submission" date="2019-06" db="EMBL/GenBank/DDBJ databases">
        <title>Draft genome sequence of the griseofulvin-producing fungus Xylaria cubensis strain G536.</title>
        <authorList>
            <person name="Mead M.E."/>
            <person name="Raja H.A."/>
            <person name="Steenwyk J.L."/>
            <person name="Knowles S.L."/>
            <person name="Oberlies N.H."/>
            <person name="Rokas A."/>
        </authorList>
    </citation>
    <scope>NUCLEOTIDE SEQUENCE [LARGE SCALE GENOMIC DNA]</scope>
    <source>
        <strain evidence="3">G536</strain>
    </source>
</reference>
<keyword evidence="3" id="KW-1185">Reference proteome</keyword>
<dbReference type="OrthoDB" id="410198at2759"/>
<dbReference type="Pfam" id="PF00583">
    <property type="entry name" value="Acetyltransf_1"/>
    <property type="match status" value="1"/>
</dbReference>
<accession>A0A553HPR0</accession>
<dbReference type="PANTHER" id="PTHR42791">
    <property type="entry name" value="GNAT FAMILY ACETYLTRANSFERASE"/>
    <property type="match status" value="1"/>
</dbReference>
<dbReference type="STRING" id="2512241.A0A553HPR0"/>
<evidence type="ECO:0000313" key="2">
    <source>
        <dbReference type="EMBL" id="TRX89945.1"/>
    </source>
</evidence>
<dbReference type="AlphaFoldDB" id="A0A553HPR0"/>
<dbReference type="Gene3D" id="3.40.630.30">
    <property type="match status" value="1"/>
</dbReference>
<dbReference type="PANTHER" id="PTHR42791:SF2">
    <property type="entry name" value="N-ACETYLTRANSFERASE DOMAIN-CONTAINING PROTEIN"/>
    <property type="match status" value="1"/>
</dbReference>
<evidence type="ECO:0000313" key="3">
    <source>
        <dbReference type="Proteomes" id="UP000319160"/>
    </source>
</evidence>
<dbReference type="CDD" id="cd04301">
    <property type="entry name" value="NAT_SF"/>
    <property type="match status" value="1"/>
</dbReference>
<evidence type="ECO:0000259" key="1">
    <source>
        <dbReference type="PROSITE" id="PS51186"/>
    </source>
</evidence>
<dbReference type="PROSITE" id="PS51186">
    <property type="entry name" value="GNAT"/>
    <property type="match status" value="1"/>
</dbReference>
<gene>
    <name evidence="2" type="ORF">FHL15_009217</name>
</gene>
<dbReference type="SUPFAM" id="SSF55729">
    <property type="entry name" value="Acyl-CoA N-acyltransferases (Nat)"/>
    <property type="match status" value="1"/>
</dbReference>
<feature type="domain" description="N-acetyltransferase" evidence="1">
    <location>
        <begin position="138"/>
        <end position="271"/>
    </location>
</feature>
<dbReference type="GO" id="GO:0016747">
    <property type="term" value="F:acyltransferase activity, transferring groups other than amino-acyl groups"/>
    <property type="evidence" value="ECO:0007669"/>
    <property type="project" value="InterPro"/>
</dbReference>
<protein>
    <recommendedName>
        <fullName evidence="1">N-acetyltransferase domain-containing protein</fullName>
    </recommendedName>
</protein>
<dbReference type="InterPro" id="IPR000182">
    <property type="entry name" value="GNAT_dom"/>
</dbReference>
<name>A0A553HPR0_9PEZI</name>
<dbReference type="InterPro" id="IPR016181">
    <property type="entry name" value="Acyl_CoA_acyltransferase"/>
</dbReference>